<sequence>MDTFQKQTQRIKEGKGFIAALDQSGGSTPKALLGYGIAESEYQSEEEMYALMHQMRTRVMRDPGFYGDKIIGVILFEKTMNGKVDGMPTPAFLWAKDIVPFLKIDKGLESKAKGVQHMKDIPDLPKMLTDAKQKGIFGTKMRSVILENDIEGIVSIAKQQFAVGKVILAHGLVPILEPEVDIHAKAKGEIEQLLLEALLAELDLLPEGQSVILKLTIPTEANLYSPLIKHPKVLRVFALSGGYDLEEACELLGENQGMIASFSRALLNDLRVSQSDGDFSEALGSAIDQIYQASIT</sequence>
<dbReference type="RefSeq" id="WP_343848023.1">
    <property type="nucleotide sequence ID" value="NZ_BAAAFI010000002.1"/>
</dbReference>
<proteinExistence type="inferred from homology"/>
<evidence type="ECO:0000256" key="5">
    <source>
        <dbReference type="ARBA" id="ARBA00023239"/>
    </source>
</evidence>
<dbReference type="PANTHER" id="PTHR11627">
    <property type="entry name" value="FRUCTOSE-BISPHOSPHATE ALDOLASE"/>
    <property type="match status" value="1"/>
</dbReference>
<organism evidence="7 8">
    <name type="scientific">Algoriphagus jejuensis</name>
    <dbReference type="NCBI Taxonomy" id="419934"/>
    <lineage>
        <taxon>Bacteria</taxon>
        <taxon>Pseudomonadati</taxon>
        <taxon>Bacteroidota</taxon>
        <taxon>Cytophagia</taxon>
        <taxon>Cytophagales</taxon>
        <taxon>Cyclobacteriaceae</taxon>
        <taxon>Algoriphagus</taxon>
    </lineage>
</organism>
<gene>
    <name evidence="7" type="ORF">GCM10009119_02920</name>
</gene>
<evidence type="ECO:0000313" key="7">
    <source>
        <dbReference type="EMBL" id="GAA0877324.1"/>
    </source>
</evidence>
<dbReference type="EC" id="4.1.2.13" evidence="3"/>
<dbReference type="EMBL" id="BAAAFI010000002">
    <property type="protein sequence ID" value="GAA0877324.1"/>
    <property type="molecule type" value="Genomic_DNA"/>
</dbReference>
<accession>A0ABN1MVA9</accession>
<evidence type="ECO:0000313" key="8">
    <source>
        <dbReference type="Proteomes" id="UP001500469"/>
    </source>
</evidence>
<reference evidence="7 8" key="1">
    <citation type="journal article" date="2019" name="Int. J. Syst. Evol. Microbiol.">
        <title>The Global Catalogue of Microorganisms (GCM) 10K type strain sequencing project: providing services to taxonomists for standard genome sequencing and annotation.</title>
        <authorList>
            <consortium name="The Broad Institute Genomics Platform"/>
            <consortium name="The Broad Institute Genome Sequencing Center for Infectious Disease"/>
            <person name="Wu L."/>
            <person name="Ma J."/>
        </authorList>
    </citation>
    <scope>NUCLEOTIDE SEQUENCE [LARGE SCALE GENOMIC DNA]</scope>
    <source>
        <strain evidence="7 8">JCM 16112</strain>
    </source>
</reference>
<comment type="similarity">
    <text evidence="2">Belongs to the class I fructose-bisphosphate aldolase family.</text>
</comment>
<keyword evidence="5" id="KW-0456">Lyase</keyword>
<evidence type="ECO:0000256" key="3">
    <source>
        <dbReference type="ARBA" id="ARBA00013068"/>
    </source>
</evidence>
<keyword evidence="8" id="KW-1185">Reference proteome</keyword>
<dbReference type="NCBIfam" id="NF003784">
    <property type="entry name" value="PRK05377.1"/>
    <property type="match status" value="1"/>
</dbReference>
<keyword evidence="4" id="KW-0324">Glycolysis</keyword>
<dbReference type="Pfam" id="PF00274">
    <property type="entry name" value="Glycolytic"/>
    <property type="match status" value="1"/>
</dbReference>
<dbReference type="InterPro" id="IPR013785">
    <property type="entry name" value="Aldolase_TIM"/>
</dbReference>
<evidence type="ECO:0000256" key="6">
    <source>
        <dbReference type="ARBA" id="ARBA00029799"/>
    </source>
</evidence>
<name>A0ABN1MVA9_9BACT</name>
<dbReference type="SUPFAM" id="SSF51569">
    <property type="entry name" value="Aldolase"/>
    <property type="match status" value="1"/>
</dbReference>
<dbReference type="Proteomes" id="UP001500469">
    <property type="component" value="Unassembled WGS sequence"/>
</dbReference>
<dbReference type="Gene3D" id="3.20.20.70">
    <property type="entry name" value="Aldolase class I"/>
    <property type="match status" value="1"/>
</dbReference>
<dbReference type="InterPro" id="IPR000741">
    <property type="entry name" value="FBA_I"/>
</dbReference>
<comment type="pathway">
    <text evidence="1">Carbohydrate degradation; glycolysis; D-glyceraldehyde 3-phosphate and glycerone phosphate from D-glucose: step 4/4.</text>
</comment>
<evidence type="ECO:0000256" key="2">
    <source>
        <dbReference type="ARBA" id="ARBA00010387"/>
    </source>
</evidence>
<comment type="caution">
    <text evidence="7">The sequence shown here is derived from an EMBL/GenBank/DDBJ whole genome shotgun (WGS) entry which is preliminary data.</text>
</comment>
<evidence type="ECO:0000256" key="1">
    <source>
        <dbReference type="ARBA" id="ARBA00004714"/>
    </source>
</evidence>
<protein>
    <recommendedName>
        <fullName evidence="3">fructose-bisphosphate aldolase</fullName>
        <ecNumber evidence="3">4.1.2.13</ecNumber>
    </recommendedName>
    <alternativeName>
        <fullName evidence="6">Fructose-bisphosphate aldolase class I</fullName>
    </alternativeName>
</protein>
<evidence type="ECO:0000256" key="4">
    <source>
        <dbReference type="ARBA" id="ARBA00023152"/>
    </source>
</evidence>